<gene>
    <name evidence="1" type="ORF">CRV07_12770</name>
</gene>
<evidence type="ECO:0000313" key="1">
    <source>
        <dbReference type="EMBL" id="RXK03258.1"/>
    </source>
</evidence>
<dbReference type="Proteomes" id="UP000289758">
    <property type="component" value="Unassembled WGS sequence"/>
</dbReference>
<dbReference type="Gene3D" id="3.40.190.10">
    <property type="entry name" value="Periplasmic binding protein-like II"/>
    <property type="match status" value="2"/>
</dbReference>
<dbReference type="SUPFAM" id="SSF53850">
    <property type="entry name" value="Periplasmic binding protein-like II"/>
    <property type="match status" value="1"/>
</dbReference>
<sequence>MAKITSKNHIFNTKLLFRKKNINYDNIMDTNISIKSILMKKSLIIIFFFTCLFGEQKYNYIGNAGFITGGNLLSIFKEGRVALKTWVEELIKEDNGKVIVNFYEENGTMYEDLKRKKLDMIVVDAPFFFKNREDIYKNAKDFWSLDIGKEKYSTYYLIGNKQKNLKGFKNLNNKTLVMRKNDDLGTIWLDKNSYEKNKKGANKLLKNIYYESKESSVILRVFFGKSDYAVVKKSVWDTMFELNPSIKNKVEIIEKSKVGQIDSIGFFSKDCDPKIVDAVFRIKENINNNKDFKKISKMLNYTTIYRITEDDYKDLIIYYNNYYALKEKYN</sequence>
<dbReference type="EMBL" id="PDKK01000013">
    <property type="protein sequence ID" value="RXK03258.1"/>
    <property type="molecule type" value="Genomic_DNA"/>
</dbReference>
<protein>
    <recommendedName>
        <fullName evidence="3">Phosphate/phosphite/phosphonate ABC transporter substrate-binding protein</fullName>
    </recommendedName>
</protein>
<dbReference type="Pfam" id="PF12974">
    <property type="entry name" value="Phosphonate-bd"/>
    <property type="match status" value="1"/>
</dbReference>
<evidence type="ECO:0000313" key="2">
    <source>
        <dbReference type="Proteomes" id="UP000289758"/>
    </source>
</evidence>
<accession>A0A4Q1AJV9</accession>
<keyword evidence="2" id="KW-1185">Reference proteome</keyword>
<name>A0A4Q1AJV9_9BACT</name>
<organism evidence="1 2">
    <name type="scientific">Halarcobacter ebronensis</name>
    <dbReference type="NCBI Taxonomy" id="1462615"/>
    <lineage>
        <taxon>Bacteria</taxon>
        <taxon>Pseudomonadati</taxon>
        <taxon>Campylobacterota</taxon>
        <taxon>Epsilonproteobacteria</taxon>
        <taxon>Campylobacterales</taxon>
        <taxon>Arcobacteraceae</taxon>
        <taxon>Halarcobacter</taxon>
    </lineage>
</organism>
<comment type="caution">
    <text evidence="1">The sequence shown here is derived from an EMBL/GenBank/DDBJ whole genome shotgun (WGS) entry which is preliminary data.</text>
</comment>
<dbReference type="AlphaFoldDB" id="A0A4Q1AJV9"/>
<evidence type="ECO:0008006" key="3">
    <source>
        <dbReference type="Google" id="ProtNLM"/>
    </source>
</evidence>
<proteinExistence type="predicted"/>
<reference evidence="1 2" key="1">
    <citation type="submission" date="2017-10" db="EMBL/GenBank/DDBJ databases">
        <title>Genomics of the genus Arcobacter.</title>
        <authorList>
            <person name="Perez-Cataluna A."/>
            <person name="Figueras M.J."/>
        </authorList>
    </citation>
    <scope>NUCLEOTIDE SEQUENCE [LARGE SCALE GENOMIC DNA]</scope>
    <source>
        <strain evidence="1 2">CECT 8441</strain>
    </source>
</reference>